<feature type="transmembrane region" description="Helical" evidence="6">
    <location>
        <begin position="719"/>
        <end position="741"/>
    </location>
</feature>
<organism evidence="8 9">
    <name type="scientific">Anaerobaca lacustris</name>
    <dbReference type="NCBI Taxonomy" id="3044600"/>
    <lineage>
        <taxon>Bacteria</taxon>
        <taxon>Pseudomonadati</taxon>
        <taxon>Planctomycetota</taxon>
        <taxon>Phycisphaerae</taxon>
        <taxon>Sedimentisphaerales</taxon>
        <taxon>Anaerobacaceae</taxon>
        <taxon>Anaerobaca</taxon>
    </lineage>
</organism>
<reference evidence="8" key="1">
    <citation type="submission" date="2023-05" db="EMBL/GenBank/DDBJ databases">
        <title>Anaerotaeda fermentans gen. nov., sp. nov., a novel anaerobic planctomycete of the new family within the order Sedimentisphaerales isolated from Taman Peninsula, Russia.</title>
        <authorList>
            <person name="Khomyakova M.A."/>
            <person name="Merkel A.Y."/>
            <person name="Slobodkin A.I."/>
        </authorList>
    </citation>
    <scope>NUCLEOTIDE SEQUENCE</scope>
    <source>
        <strain evidence="8">M17dextr</strain>
    </source>
</reference>
<feature type="transmembrane region" description="Helical" evidence="6">
    <location>
        <begin position="339"/>
        <end position="361"/>
    </location>
</feature>
<dbReference type="RefSeq" id="WP_349244027.1">
    <property type="nucleotide sequence ID" value="NZ_JASCXX010000005.1"/>
</dbReference>
<evidence type="ECO:0000256" key="1">
    <source>
        <dbReference type="ARBA" id="ARBA00004651"/>
    </source>
</evidence>
<dbReference type="GO" id="GO:0005886">
    <property type="term" value="C:plasma membrane"/>
    <property type="evidence" value="ECO:0007669"/>
    <property type="project" value="UniProtKB-SubCell"/>
</dbReference>
<feature type="domain" description="Membrane transport protein MMPL" evidence="7">
    <location>
        <begin position="661"/>
        <end position="805"/>
    </location>
</feature>
<dbReference type="InterPro" id="IPR004869">
    <property type="entry name" value="MMPL_dom"/>
</dbReference>
<evidence type="ECO:0000313" key="9">
    <source>
        <dbReference type="Proteomes" id="UP001431776"/>
    </source>
</evidence>
<keyword evidence="5 6" id="KW-0472">Membrane</keyword>
<name>A0AAW6TXK8_9BACT</name>
<evidence type="ECO:0000256" key="5">
    <source>
        <dbReference type="ARBA" id="ARBA00023136"/>
    </source>
</evidence>
<dbReference type="PANTHER" id="PTHR33406">
    <property type="entry name" value="MEMBRANE PROTEIN MJ1562-RELATED"/>
    <property type="match status" value="1"/>
</dbReference>
<feature type="transmembrane region" description="Helical" evidence="6">
    <location>
        <begin position="753"/>
        <end position="775"/>
    </location>
</feature>
<accession>A0AAW6TXK8</accession>
<feature type="transmembrane region" description="Helical" evidence="6">
    <location>
        <begin position="693"/>
        <end position="713"/>
    </location>
</feature>
<evidence type="ECO:0000259" key="7">
    <source>
        <dbReference type="Pfam" id="PF03176"/>
    </source>
</evidence>
<dbReference type="Gene3D" id="1.20.1640.10">
    <property type="entry name" value="Multidrug efflux transporter AcrB transmembrane domain"/>
    <property type="match status" value="2"/>
</dbReference>
<keyword evidence="9" id="KW-1185">Reference proteome</keyword>
<comment type="caution">
    <text evidence="8">The sequence shown here is derived from an EMBL/GenBank/DDBJ whole genome shotgun (WGS) entry which is preliminary data.</text>
</comment>
<feature type="transmembrane region" description="Helical" evidence="6">
    <location>
        <begin position="667"/>
        <end position="686"/>
    </location>
</feature>
<gene>
    <name evidence="8" type="ORF">QJ522_06135</name>
</gene>
<evidence type="ECO:0000313" key="8">
    <source>
        <dbReference type="EMBL" id="MDI6448616.1"/>
    </source>
</evidence>
<feature type="transmembrane region" description="Helical" evidence="6">
    <location>
        <begin position="446"/>
        <end position="467"/>
    </location>
</feature>
<dbReference type="InterPro" id="IPR050545">
    <property type="entry name" value="Mycobact_MmpL"/>
</dbReference>
<feature type="transmembrane region" description="Helical" evidence="6">
    <location>
        <begin position="402"/>
        <end position="425"/>
    </location>
</feature>
<dbReference type="Pfam" id="PF03176">
    <property type="entry name" value="MMPL"/>
    <property type="match status" value="1"/>
</dbReference>
<feature type="transmembrane region" description="Helical" evidence="6">
    <location>
        <begin position="781"/>
        <end position="805"/>
    </location>
</feature>
<dbReference type="AlphaFoldDB" id="A0AAW6TXK8"/>
<keyword evidence="2" id="KW-1003">Cell membrane</keyword>
<comment type="subcellular location">
    <subcellularLocation>
        <location evidence="1">Cell membrane</location>
        <topology evidence="1">Multi-pass membrane protein</topology>
    </subcellularLocation>
</comment>
<dbReference type="SUPFAM" id="SSF82866">
    <property type="entry name" value="Multidrug efflux transporter AcrB transmembrane domain"/>
    <property type="match status" value="2"/>
</dbReference>
<keyword evidence="3 6" id="KW-0812">Transmembrane</keyword>
<keyword evidence="4 6" id="KW-1133">Transmembrane helix</keyword>
<feature type="transmembrane region" description="Helical" evidence="6">
    <location>
        <begin position="310"/>
        <end position="333"/>
    </location>
</feature>
<evidence type="ECO:0000256" key="3">
    <source>
        <dbReference type="ARBA" id="ARBA00022692"/>
    </source>
</evidence>
<protein>
    <submittedName>
        <fullName evidence="8">MMPL family transporter</fullName>
    </submittedName>
</protein>
<dbReference type="EMBL" id="JASCXX010000005">
    <property type="protein sequence ID" value="MDI6448616.1"/>
    <property type="molecule type" value="Genomic_DNA"/>
</dbReference>
<evidence type="ECO:0000256" key="6">
    <source>
        <dbReference type="SAM" id="Phobius"/>
    </source>
</evidence>
<dbReference type="PANTHER" id="PTHR33406:SF13">
    <property type="entry name" value="MEMBRANE PROTEIN YDFJ"/>
    <property type="match status" value="1"/>
</dbReference>
<evidence type="ECO:0000256" key="2">
    <source>
        <dbReference type="ARBA" id="ARBA00022475"/>
    </source>
</evidence>
<feature type="transmembrane region" description="Helical" evidence="6">
    <location>
        <begin position="284"/>
        <end position="303"/>
    </location>
</feature>
<sequence length="816" mass="88904">MRSHKLSLESVLRSQFQTNLIGQTVTWVFRIGDRHRRTLGLCLLALTLLGGWLALQVSTEEDIAVMLPDSDPVFAASYALLKKAPFSRSVLIDLEAPVEGQAALLAQTAERLRERLQPPWISQVIGGMSMESGARLLDGLFAHMPQLFTEEDAAALAARMAPEQVGETLQTSLNALSGPEGLWLARWLSRDPLAFRNQAFRKLATVAVLPDVGIEDGALIDPTGRHTLLVAETPVSMEDSQGSEQLLRYLDEVMAEVVPDTLTARVVCAHRYTVANARAIKRDLVVVFAVSCVGLIAVFVSLLRHWRAVFVFLVPVFAILAGVLATAAVFRMISVMTVGFGAVLLGISVDYGLHVFFGLGQRQSDRAGYMSRLAVPMVVSCATTVGVFAVLLWSGLPIQRQLSIFSIAGLLTALVLAIAWLPHWMAEQKAGRWMAIPEIGGKGRRWVVAIWLVLLIACAPFCLRVRFDGDLRNVGLTPEDVLADEYAIRDAWGDPRGQALVVAQSDDVQSTLEMNEQVYAQLAELWGPGELISLAPLLPSRATQEANLDRWRRFWHEEGRLDRLRQTLGAEGGKLGFTQEAFAPFFTWVERDRAPFDVVEFKQLAGSLLDLLFLSRSEGLGLISLVPDNEQTIEAFGAGGLALPPGVEAISQKWFASILRRSLEKDFQRFLLLASVVVVIVLIAALHRPSEVLLCLLPPVTGLAFMLAVMGLLGMSVNMFNVAASVLVMGLSIDYGVFIVRSRWASGPVRDGAAERAVVTSALTTLCGFGALSVARHPAMFSLGITVVLGIIPAMVCALLVIPALQHRTTGELESR</sequence>
<dbReference type="Proteomes" id="UP001431776">
    <property type="component" value="Unassembled WGS sequence"/>
</dbReference>
<evidence type="ECO:0000256" key="4">
    <source>
        <dbReference type="ARBA" id="ARBA00022989"/>
    </source>
</evidence>
<proteinExistence type="predicted"/>
<feature type="transmembrane region" description="Helical" evidence="6">
    <location>
        <begin position="373"/>
        <end position="396"/>
    </location>
</feature>